<name>A0A1H1SLD3_9MICO</name>
<dbReference type="Proteomes" id="UP000182126">
    <property type="component" value="Chromosome I"/>
</dbReference>
<feature type="transmembrane region" description="Helical" evidence="1">
    <location>
        <begin position="36"/>
        <end position="55"/>
    </location>
</feature>
<keyword evidence="1" id="KW-1133">Transmembrane helix</keyword>
<reference evidence="2 3" key="1">
    <citation type="submission" date="2016-10" db="EMBL/GenBank/DDBJ databases">
        <authorList>
            <person name="de Groot N.N."/>
        </authorList>
    </citation>
    <scope>NUCLEOTIDE SEQUENCE [LARGE SCALE GENOMIC DNA]</scope>
    <source>
        <strain evidence="2 3">DSM 15019</strain>
    </source>
</reference>
<dbReference type="AlphaFoldDB" id="A0A1H1SLD3"/>
<organism evidence="2 3">
    <name type="scientific">Microbacterium paraoxydans</name>
    <dbReference type="NCBI Taxonomy" id="199592"/>
    <lineage>
        <taxon>Bacteria</taxon>
        <taxon>Bacillati</taxon>
        <taxon>Actinomycetota</taxon>
        <taxon>Actinomycetes</taxon>
        <taxon>Micrococcales</taxon>
        <taxon>Microbacteriaceae</taxon>
        <taxon>Microbacterium</taxon>
    </lineage>
</organism>
<accession>A0A1H1SLD3</accession>
<dbReference type="GeneID" id="36300601"/>
<evidence type="ECO:0000256" key="1">
    <source>
        <dbReference type="SAM" id="Phobius"/>
    </source>
</evidence>
<proteinExistence type="predicted"/>
<protein>
    <submittedName>
        <fullName evidence="2">Uncharacterized protein</fullName>
    </submittedName>
</protein>
<dbReference type="EMBL" id="LT629770">
    <property type="protein sequence ID" value="SDS48797.1"/>
    <property type="molecule type" value="Genomic_DNA"/>
</dbReference>
<gene>
    <name evidence="2" type="ORF">SAMN04489809_1962</name>
</gene>
<evidence type="ECO:0000313" key="3">
    <source>
        <dbReference type="Proteomes" id="UP000182126"/>
    </source>
</evidence>
<evidence type="ECO:0000313" key="2">
    <source>
        <dbReference type="EMBL" id="SDS48797.1"/>
    </source>
</evidence>
<keyword evidence="1" id="KW-0472">Membrane</keyword>
<feature type="transmembrane region" description="Helical" evidence="1">
    <location>
        <begin position="12"/>
        <end position="30"/>
    </location>
</feature>
<keyword evidence="1" id="KW-0812">Transmembrane</keyword>
<sequence length="68" mass="7323">MTLHSGRWIASATLLIVAIAVLILRMQGLISDTASSVLMAALLAIAIAVGIAMSIRRHRRSRSRTHSD</sequence>
<dbReference type="RefSeq" id="WP_060922053.1">
    <property type="nucleotide sequence ID" value="NZ_CBDRLI010000001.1"/>
</dbReference>